<dbReference type="AlphaFoldDB" id="A0A6N7X7V0"/>
<reference evidence="1 2" key="1">
    <citation type="submission" date="2019-08" db="EMBL/GenBank/DDBJ databases">
        <title>In-depth cultivation of the pig gut microbiome towards novel bacterial diversity and tailored functional studies.</title>
        <authorList>
            <person name="Wylensek D."/>
            <person name="Hitch T.C.A."/>
            <person name="Clavel T."/>
        </authorList>
    </citation>
    <scope>NUCLEOTIDE SEQUENCE [LARGE SCALE GENOMIC DNA]</scope>
    <source>
        <strain evidence="1 2">WCA-MUC-591-APC-4B</strain>
    </source>
</reference>
<proteinExistence type="predicted"/>
<name>A0A6N7X7V0_9FIRM</name>
<dbReference type="Proteomes" id="UP000469424">
    <property type="component" value="Unassembled WGS sequence"/>
</dbReference>
<evidence type="ECO:0000313" key="2">
    <source>
        <dbReference type="Proteomes" id="UP000469424"/>
    </source>
</evidence>
<protein>
    <submittedName>
        <fullName evidence="1">Uncharacterized protein</fullName>
    </submittedName>
</protein>
<sequence length="142" mass="16317">MGEIYLADGTRIKETKVWRASRIRDLCRERGWFDKGSNKEFDNMFKALVFTSPHSASPATLNIYLLAHNIYERTSNPTVAVEDIMTAIANGAVATFYRIQQGIPKPGFTKKTAEQFWDDWEAKQFRKDWGDGEPEEEARHEG</sequence>
<dbReference type="RefSeq" id="WP_154554237.1">
    <property type="nucleotide sequence ID" value="NZ_VUNA01000007.1"/>
</dbReference>
<dbReference type="EMBL" id="VUNA01000007">
    <property type="protein sequence ID" value="MST70673.1"/>
    <property type="molecule type" value="Genomic_DNA"/>
</dbReference>
<gene>
    <name evidence="1" type="ORF">FYJ65_04835</name>
</gene>
<comment type="caution">
    <text evidence="1">The sequence shown here is derived from an EMBL/GenBank/DDBJ whole genome shotgun (WGS) entry which is preliminary data.</text>
</comment>
<accession>A0A6N7X7V0</accession>
<organism evidence="1 2">
    <name type="scientific">Mogibacterium kristiansenii</name>
    <dbReference type="NCBI Taxonomy" id="2606708"/>
    <lineage>
        <taxon>Bacteria</taxon>
        <taxon>Bacillati</taxon>
        <taxon>Bacillota</taxon>
        <taxon>Clostridia</taxon>
        <taxon>Peptostreptococcales</taxon>
        <taxon>Anaerovoracaceae</taxon>
        <taxon>Mogibacterium</taxon>
    </lineage>
</organism>
<evidence type="ECO:0000313" key="1">
    <source>
        <dbReference type="EMBL" id="MST70673.1"/>
    </source>
</evidence>
<keyword evidence="2" id="KW-1185">Reference proteome</keyword>